<dbReference type="InterPro" id="IPR017850">
    <property type="entry name" value="Alkaline_phosphatase_core_sf"/>
</dbReference>
<evidence type="ECO:0000256" key="3">
    <source>
        <dbReference type="ARBA" id="ARBA00005315"/>
    </source>
</evidence>
<name>A0AB34FRC9_9HYPO</name>
<comment type="subcellular location">
    <subcellularLocation>
        <location evidence="1 12">Endoplasmic reticulum membrane</location>
        <topology evidence="1 12">Multi-pass membrane protein</topology>
    </subcellularLocation>
</comment>
<evidence type="ECO:0000313" key="15">
    <source>
        <dbReference type="EMBL" id="KAJ6441668.1"/>
    </source>
</evidence>
<dbReference type="Proteomes" id="UP001163105">
    <property type="component" value="Unassembled WGS sequence"/>
</dbReference>
<comment type="function">
    <text evidence="12">Ethanolamine phosphate transferase involved in glycosylphosphatidylinositol-anchor biosynthesis. Transfers ethanolamine phosphate to the GPI second mannose.</text>
</comment>
<accession>A0AB34FRC9</accession>
<feature type="transmembrane region" description="Helical" evidence="12">
    <location>
        <begin position="537"/>
        <end position="559"/>
    </location>
</feature>
<keyword evidence="11" id="KW-0325">Glycoprotein</keyword>
<comment type="similarity">
    <text evidence="3 12">Belongs to the PIGG/PIGN/PIGO family. PIGG subfamily.</text>
</comment>
<dbReference type="SUPFAM" id="SSF53649">
    <property type="entry name" value="Alkaline phosphatase-like"/>
    <property type="match status" value="1"/>
</dbReference>
<feature type="transmembrane region" description="Helical" evidence="12">
    <location>
        <begin position="862"/>
        <end position="887"/>
    </location>
</feature>
<evidence type="ECO:0000256" key="6">
    <source>
        <dbReference type="ARBA" id="ARBA00022679"/>
    </source>
</evidence>
<dbReference type="GO" id="GO:0051267">
    <property type="term" value="F:CP2 mannose-ethanolamine phosphotransferase activity"/>
    <property type="evidence" value="ECO:0007669"/>
    <property type="project" value="TreeGrafter"/>
</dbReference>
<evidence type="ECO:0000256" key="2">
    <source>
        <dbReference type="ARBA" id="ARBA00004687"/>
    </source>
</evidence>
<evidence type="ECO:0000256" key="5">
    <source>
        <dbReference type="ARBA" id="ARBA00022502"/>
    </source>
</evidence>
<evidence type="ECO:0000256" key="13">
    <source>
        <dbReference type="SAM" id="MobiDB-lite"/>
    </source>
</evidence>
<keyword evidence="6 12" id="KW-0808">Transferase</keyword>
<feature type="transmembrane region" description="Helical" evidence="12">
    <location>
        <begin position="658"/>
        <end position="675"/>
    </location>
</feature>
<keyword evidence="8 12" id="KW-0256">Endoplasmic reticulum</keyword>
<evidence type="ECO:0000256" key="12">
    <source>
        <dbReference type="RuleBase" id="RU367106"/>
    </source>
</evidence>
<dbReference type="InterPro" id="IPR037674">
    <property type="entry name" value="PIG-G_N"/>
</dbReference>
<keyword evidence="10 12" id="KW-0472">Membrane</keyword>
<organism evidence="15 16">
    <name type="scientific">Purpureocillium lavendulum</name>
    <dbReference type="NCBI Taxonomy" id="1247861"/>
    <lineage>
        <taxon>Eukaryota</taxon>
        <taxon>Fungi</taxon>
        <taxon>Dikarya</taxon>
        <taxon>Ascomycota</taxon>
        <taxon>Pezizomycotina</taxon>
        <taxon>Sordariomycetes</taxon>
        <taxon>Hypocreomycetidae</taxon>
        <taxon>Hypocreales</taxon>
        <taxon>Ophiocordycipitaceae</taxon>
        <taxon>Purpureocillium</taxon>
    </lineage>
</organism>
<reference evidence="15" key="1">
    <citation type="submission" date="2023-01" db="EMBL/GenBank/DDBJ databases">
        <title>The growth and conidiation of Purpureocillium lavendulum are regulated by nitrogen source and histone H3K14 acetylation.</title>
        <authorList>
            <person name="Tang P."/>
            <person name="Han J."/>
            <person name="Zhang C."/>
            <person name="Tang P."/>
            <person name="Qi F."/>
            <person name="Zhang K."/>
            <person name="Liang L."/>
        </authorList>
    </citation>
    <scope>NUCLEOTIDE SEQUENCE</scope>
    <source>
        <strain evidence="15">YMF1.00683</strain>
    </source>
</reference>
<evidence type="ECO:0000256" key="1">
    <source>
        <dbReference type="ARBA" id="ARBA00004477"/>
    </source>
</evidence>
<keyword evidence="16" id="KW-1185">Reference proteome</keyword>
<feature type="region of interest" description="Disordered" evidence="13">
    <location>
        <begin position="40"/>
        <end position="60"/>
    </location>
</feature>
<comment type="caution">
    <text evidence="15">The sequence shown here is derived from an EMBL/GenBank/DDBJ whole genome shotgun (WGS) entry which is preliminary data.</text>
</comment>
<feature type="domain" description="GPI ethanolamine phosphate transferase 2 C-terminal" evidence="14">
    <location>
        <begin position="761"/>
        <end position="922"/>
    </location>
</feature>
<evidence type="ECO:0000256" key="8">
    <source>
        <dbReference type="ARBA" id="ARBA00022824"/>
    </source>
</evidence>
<proteinExistence type="inferred from homology"/>
<dbReference type="CDD" id="cd16024">
    <property type="entry name" value="GPI_EPT_2"/>
    <property type="match status" value="1"/>
</dbReference>
<feature type="domain" description="GPI ethanolamine phosphate transferase 2 C-terminal" evidence="14">
    <location>
        <begin position="529"/>
        <end position="756"/>
    </location>
</feature>
<sequence length="924" mass="100846">MDAVVEEPAVEDDGDADNADDTGTHNLTTLTAIREEFADKRTRHPAMDVDSKKSSRARIDKKRIGKRKAKKSKIVFPKYTDRAGKKKASNLFFHLCFHPLLRHPFPDMVASTNGSLSSTLLLAAANLLIPVAIIVFATGFFPYKPFIPGLAEYESLDYGPLPEAPFDRMVFMVVDALRSLIRDGAAIPFTANARSPTVTMPRIKSITTGSIPSFVDLILNIDEGDTSSSLAAQDTWLAQLKAAGKGKLLMYGDDTWLKLFPNTFDRHDGTSSFFVADYTEVDNNVTRNIAGELENGDWGLMVLHYLGLDHIGHNSNMLPKQREMDAIVRTLYEAMETKDHLKSTLLVLCGDHGMNDAGNHGASSPGETSPALVFMSPKLRGIAKPVGAPAQPKEEFDYYTLVEQSDIAPTVAALLGFPVSKNNLGAVIPDFLPFWPSASDKVQILIRNVRQILGIVTAAFGDALFMGTSAGSSDPCVLEATDVNELACEWRKISQRAPAMATSASVDDDWLFATSAWLRKAQDLMSSMASNYDMPRLFVGQVLAVLATVVSIAVAYLCGHHQSPDALPLALVTISYGIMMFASSYVEEEQHFWYWASTMWLAWLGARAVHRSGQLSTVAWSLTALTMLRLIRSWNQTGQKFAGEPDTVKLLLAPNPQLLWTLICLAYVLAAFQVLPNLSGLPFILATSATSILVSAAFAFKLAFTAEDAPELVTGFARTLNERFEGQSLLSRARVVLVVLALLAVFALYQGSKGGRHAPSSVLFQCLASVDLSVTEITTSSLLLQYASFFAFGGSNAISSVDLSSAYNGVSAFNVVAVGILTFVSNWAGPMFWTSASTLLLLQKYRQGGGRRRDVLRQHLVLVTAFTAASVAFVMVACTVLRTHLFIWTVFSPKYLYCMAWSLGQHLIVNVVCGSLLFWVGSRQ</sequence>
<evidence type="ECO:0000256" key="10">
    <source>
        <dbReference type="ARBA" id="ARBA00023136"/>
    </source>
</evidence>
<keyword evidence="7 12" id="KW-0812">Transmembrane</keyword>
<protein>
    <recommendedName>
        <fullName evidence="4 12">GPI ethanolamine phosphate transferase 2</fullName>
    </recommendedName>
</protein>
<dbReference type="AlphaFoldDB" id="A0AB34FRC9"/>
<evidence type="ECO:0000256" key="11">
    <source>
        <dbReference type="ARBA" id="ARBA00023180"/>
    </source>
</evidence>
<feature type="transmembrane region" description="Helical" evidence="12">
    <location>
        <begin position="733"/>
        <end position="751"/>
    </location>
</feature>
<feature type="compositionally biased region" description="Basic and acidic residues" evidence="13">
    <location>
        <begin position="40"/>
        <end position="53"/>
    </location>
</feature>
<feature type="transmembrane region" description="Helical" evidence="12">
    <location>
        <begin position="899"/>
        <end position="920"/>
    </location>
</feature>
<keyword evidence="9 12" id="KW-1133">Transmembrane helix</keyword>
<feature type="transmembrane region" description="Helical" evidence="12">
    <location>
        <begin position="120"/>
        <end position="143"/>
    </location>
</feature>
<dbReference type="InterPro" id="IPR002591">
    <property type="entry name" value="Phosphodiest/P_Trfase"/>
</dbReference>
<evidence type="ECO:0000259" key="14">
    <source>
        <dbReference type="Pfam" id="PF19316"/>
    </source>
</evidence>
<dbReference type="PANTHER" id="PTHR23072">
    <property type="entry name" value="PHOSPHATIDYLINOSITOL GLYCAN-RELATED"/>
    <property type="match status" value="1"/>
</dbReference>
<keyword evidence="5 12" id="KW-0337">GPI-anchor biosynthesis</keyword>
<dbReference type="EMBL" id="JAQHRD010000004">
    <property type="protein sequence ID" value="KAJ6441668.1"/>
    <property type="molecule type" value="Genomic_DNA"/>
</dbReference>
<evidence type="ECO:0000256" key="7">
    <source>
        <dbReference type="ARBA" id="ARBA00022692"/>
    </source>
</evidence>
<dbReference type="PANTHER" id="PTHR23072:SF0">
    <property type="entry name" value="GPI ETHANOLAMINE PHOSPHATE TRANSFERASE 2"/>
    <property type="match status" value="1"/>
</dbReference>
<evidence type="ECO:0000256" key="4">
    <source>
        <dbReference type="ARBA" id="ARBA00020830"/>
    </source>
</evidence>
<feature type="transmembrane region" description="Helical" evidence="12">
    <location>
        <begin position="812"/>
        <end position="842"/>
    </location>
</feature>
<dbReference type="InterPro" id="IPR045687">
    <property type="entry name" value="PIGG/GPI7_C"/>
</dbReference>
<dbReference type="Pfam" id="PF19316">
    <property type="entry name" value="PIGO_PIGG"/>
    <property type="match status" value="2"/>
</dbReference>
<evidence type="ECO:0000256" key="9">
    <source>
        <dbReference type="ARBA" id="ARBA00022989"/>
    </source>
</evidence>
<feature type="region of interest" description="Disordered" evidence="13">
    <location>
        <begin position="1"/>
        <end position="25"/>
    </location>
</feature>
<dbReference type="InterPro" id="IPR039527">
    <property type="entry name" value="PIGG/GPI7"/>
</dbReference>
<feature type="transmembrane region" description="Helical" evidence="12">
    <location>
        <begin position="566"/>
        <end position="586"/>
    </location>
</feature>
<dbReference type="GO" id="GO:0006506">
    <property type="term" value="P:GPI anchor biosynthetic process"/>
    <property type="evidence" value="ECO:0007669"/>
    <property type="project" value="UniProtKB-KW"/>
</dbReference>
<evidence type="ECO:0000313" key="16">
    <source>
        <dbReference type="Proteomes" id="UP001163105"/>
    </source>
</evidence>
<dbReference type="Gene3D" id="3.40.720.10">
    <property type="entry name" value="Alkaline Phosphatase, subunit A"/>
    <property type="match status" value="1"/>
</dbReference>
<feature type="compositionally biased region" description="Acidic residues" evidence="13">
    <location>
        <begin position="1"/>
        <end position="20"/>
    </location>
</feature>
<dbReference type="GO" id="GO:0005789">
    <property type="term" value="C:endoplasmic reticulum membrane"/>
    <property type="evidence" value="ECO:0007669"/>
    <property type="project" value="UniProtKB-SubCell"/>
</dbReference>
<gene>
    <name evidence="15" type="primary">PIGG</name>
    <name evidence="15" type="ORF">O9K51_05219</name>
</gene>
<dbReference type="Pfam" id="PF01663">
    <property type="entry name" value="Phosphodiest"/>
    <property type="match status" value="1"/>
</dbReference>
<comment type="pathway">
    <text evidence="2 12">Glycolipid biosynthesis; glycosylphosphatidylinositol-anchor biosynthesis.</text>
</comment>